<name>A0A239KH27_9ACTN</name>
<dbReference type="EC" id="3.1.3.16" evidence="1"/>
<keyword evidence="19" id="KW-1185">Reference proteome</keyword>
<evidence type="ECO:0000256" key="10">
    <source>
        <dbReference type="ARBA" id="ARBA00022912"/>
    </source>
</evidence>
<evidence type="ECO:0000259" key="17">
    <source>
        <dbReference type="SMART" id="SM00331"/>
    </source>
</evidence>
<dbReference type="InterPro" id="IPR003018">
    <property type="entry name" value="GAF"/>
</dbReference>
<keyword evidence="11" id="KW-0464">Manganese</keyword>
<reference evidence="18 19" key="1">
    <citation type="submission" date="2017-06" db="EMBL/GenBank/DDBJ databases">
        <authorList>
            <person name="Kim H.J."/>
            <person name="Triplett B.A."/>
        </authorList>
    </citation>
    <scope>NUCLEOTIDE SEQUENCE [LARGE SCALE GENOMIC DNA]</scope>
    <source>
        <strain evidence="18 19">DSM 43151</strain>
    </source>
</reference>
<dbReference type="GO" id="GO:0005524">
    <property type="term" value="F:ATP binding"/>
    <property type="evidence" value="ECO:0007669"/>
    <property type="project" value="UniProtKB-KW"/>
</dbReference>
<evidence type="ECO:0000256" key="5">
    <source>
        <dbReference type="ARBA" id="ARBA00022741"/>
    </source>
</evidence>
<dbReference type="PANTHER" id="PTHR43156:SF2">
    <property type="entry name" value="STAGE II SPORULATION PROTEIN E"/>
    <property type="match status" value="1"/>
</dbReference>
<keyword evidence="3" id="KW-0808">Transferase</keyword>
<evidence type="ECO:0000256" key="12">
    <source>
        <dbReference type="ARBA" id="ARBA00047761"/>
    </source>
</evidence>
<keyword evidence="9" id="KW-0460">Magnesium</keyword>
<evidence type="ECO:0000256" key="9">
    <source>
        <dbReference type="ARBA" id="ARBA00022842"/>
    </source>
</evidence>
<evidence type="ECO:0000313" key="18">
    <source>
        <dbReference type="EMBL" id="SNT17290.1"/>
    </source>
</evidence>
<dbReference type="RefSeq" id="WP_179277574.1">
    <property type="nucleotide sequence ID" value="NZ_BOMU01000141.1"/>
</dbReference>
<gene>
    <name evidence="18" type="ORF">SAMN06264365_1503</name>
</gene>
<evidence type="ECO:0000256" key="4">
    <source>
        <dbReference type="ARBA" id="ARBA00022723"/>
    </source>
</evidence>
<proteinExistence type="predicted"/>
<dbReference type="EMBL" id="FZNR01000050">
    <property type="protein sequence ID" value="SNT17290.1"/>
    <property type="molecule type" value="Genomic_DNA"/>
</dbReference>
<dbReference type="SUPFAM" id="SSF81606">
    <property type="entry name" value="PP2C-like"/>
    <property type="match status" value="1"/>
</dbReference>
<evidence type="ECO:0000256" key="11">
    <source>
        <dbReference type="ARBA" id="ARBA00023211"/>
    </source>
</evidence>
<keyword evidence="4" id="KW-0479">Metal-binding</keyword>
<dbReference type="GO" id="GO:0016301">
    <property type="term" value="F:kinase activity"/>
    <property type="evidence" value="ECO:0007669"/>
    <property type="project" value="UniProtKB-KW"/>
</dbReference>
<dbReference type="Pfam" id="PF08448">
    <property type="entry name" value="PAS_4"/>
    <property type="match status" value="1"/>
</dbReference>
<evidence type="ECO:0000256" key="15">
    <source>
        <dbReference type="ARBA" id="ARBA00081350"/>
    </source>
</evidence>
<dbReference type="GO" id="GO:0046872">
    <property type="term" value="F:metal ion binding"/>
    <property type="evidence" value="ECO:0007669"/>
    <property type="project" value="UniProtKB-KW"/>
</dbReference>
<dbReference type="SUPFAM" id="SSF55785">
    <property type="entry name" value="PYP-like sensor domain (PAS domain)"/>
    <property type="match status" value="1"/>
</dbReference>
<comment type="catalytic activity">
    <reaction evidence="12">
        <text>O-phospho-L-seryl-[protein] + H2O = L-seryl-[protein] + phosphate</text>
        <dbReference type="Rhea" id="RHEA:20629"/>
        <dbReference type="Rhea" id="RHEA-COMP:9863"/>
        <dbReference type="Rhea" id="RHEA-COMP:11604"/>
        <dbReference type="ChEBI" id="CHEBI:15377"/>
        <dbReference type="ChEBI" id="CHEBI:29999"/>
        <dbReference type="ChEBI" id="CHEBI:43474"/>
        <dbReference type="ChEBI" id="CHEBI:83421"/>
        <dbReference type="EC" id="3.1.3.16"/>
    </reaction>
</comment>
<dbReference type="Proteomes" id="UP000198415">
    <property type="component" value="Unassembled WGS sequence"/>
</dbReference>
<evidence type="ECO:0000256" key="1">
    <source>
        <dbReference type="ARBA" id="ARBA00013081"/>
    </source>
</evidence>
<keyword evidence="2" id="KW-0597">Phosphoprotein</keyword>
<dbReference type="PANTHER" id="PTHR43156">
    <property type="entry name" value="STAGE II SPORULATION PROTEIN E-RELATED"/>
    <property type="match status" value="1"/>
</dbReference>
<evidence type="ECO:0000256" key="6">
    <source>
        <dbReference type="ARBA" id="ARBA00022777"/>
    </source>
</evidence>
<dbReference type="Pfam" id="PF13185">
    <property type="entry name" value="GAF_2"/>
    <property type="match status" value="1"/>
</dbReference>
<comment type="function">
    <text evidence="13">Primarily acts as an independent SigF regulator that is sensitive to the osmosensory signal, mediating the cross talk of PknD with the SigF regulon. Possesses both phosphatase and kinase activities. The kinase domain functions as a classic anti-sigma factor-like kinase to phosphorylate the anti-anti-sigma factor domain at the canonical regulatory site, and the phosphatase domain antagonizes this activity.</text>
</comment>
<protein>
    <recommendedName>
        <fullName evidence="1">protein-serine/threonine phosphatase</fullName>
        <ecNumber evidence="1">3.1.3.16</ecNumber>
    </recommendedName>
    <alternativeName>
        <fullName evidence="15">Protein-serine/threonine phosphatase</fullName>
    </alternativeName>
    <alternativeName>
        <fullName evidence="14">Serine/threonine-protein kinase</fullName>
    </alternativeName>
</protein>
<evidence type="ECO:0000256" key="14">
    <source>
        <dbReference type="ARBA" id="ARBA00075117"/>
    </source>
</evidence>
<dbReference type="Gene3D" id="3.60.40.10">
    <property type="entry name" value="PPM-type phosphatase domain"/>
    <property type="match status" value="1"/>
</dbReference>
<evidence type="ECO:0000256" key="2">
    <source>
        <dbReference type="ARBA" id="ARBA00022553"/>
    </source>
</evidence>
<evidence type="ECO:0000313" key="19">
    <source>
        <dbReference type="Proteomes" id="UP000198415"/>
    </source>
</evidence>
<keyword evidence="6" id="KW-0418">Kinase</keyword>
<keyword evidence="7" id="KW-0378">Hydrolase</keyword>
<dbReference type="InterPro" id="IPR001932">
    <property type="entry name" value="PPM-type_phosphatase-like_dom"/>
</dbReference>
<evidence type="ECO:0000259" key="16">
    <source>
        <dbReference type="SMART" id="SM00065"/>
    </source>
</evidence>
<dbReference type="SMART" id="SM00065">
    <property type="entry name" value="GAF"/>
    <property type="match status" value="1"/>
</dbReference>
<dbReference type="AlphaFoldDB" id="A0A239KH27"/>
<dbReference type="FunFam" id="3.60.40.10:FF:000005">
    <property type="entry name" value="Serine/threonine protein phosphatase"/>
    <property type="match status" value="1"/>
</dbReference>
<dbReference type="InterPro" id="IPR052016">
    <property type="entry name" value="Bact_Sigma-Reg"/>
</dbReference>
<keyword evidence="8" id="KW-0067">ATP-binding</keyword>
<dbReference type="Gene3D" id="3.30.450.20">
    <property type="entry name" value="PAS domain"/>
    <property type="match status" value="2"/>
</dbReference>
<evidence type="ECO:0000256" key="13">
    <source>
        <dbReference type="ARBA" id="ARBA00056274"/>
    </source>
</evidence>
<dbReference type="Gene3D" id="3.30.450.40">
    <property type="match status" value="1"/>
</dbReference>
<feature type="domain" description="GAF" evidence="16">
    <location>
        <begin position="277"/>
        <end position="443"/>
    </location>
</feature>
<evidence type="ECO:0000256" key="8">
    <source>
        <dbReference type="ARBA" id="ARBA00022840"/>
    </source>
</evidence>
<dbReference type="Pfam" id="PF07228">
    <property type="entry name" value="SpoIIE"/>
    <property type="match status" value="1"/>
</dbReference>
<evidence type="ECO:0000256" key="3">
    <source>
        <dbReference type="ARBA" id="ARBA00022679"/>
    </source>
</evidence>
<sequence length="681" mass="73062">MPLGVRMSTGAPEAVSPDLRALLEADPHGCALARAVRAGDGDIVDFTLIYLNEAGSRFLERPAGELIGRTYRQLWPETVTDGSLELYRRVVRDRVPAARTVYHDRASVSGHFEFRVVPFGDGFVARFVDLSKLTLGSQTEGGSRLYDALDAAFDGFALLRAVRDDTGTIVDFTREWVNQIGAKLAGRIVEDLLGRGIVEHPSGPTDIELFPNLRAVVETGDTWQRQLTVPDTAQVWQVKAARVGAAAVAVSYRDITDQVDQQRQLEQSVAQARAAAVRTNALQTVTAALAAAGTPDEVYLAMGTVVRPSAGGQGLAVLLTEPGRLVLRYHAGYEEHVVRQLRELSLSHPYPATGVARTGQPRYLSSPQEFTAAQPDPASAISGGGRSAWAFLPLSSGGQILGTLVIGYRQQRDFDDDERANLMAFSRTAAQALQRALLYQAQLSIAADLQRALLPAVLPTLPGARHAVRYLPWTQGSDVGGDWYDVIQISVDRAALVIGDVAGHSPQAAATMGQLRSALRAYAAAGYPPAEVIRRANEHLLRYEPQAMATCCYLELHLSEGTATVVLAGHPPPILSTGGRAAPLRVKPGPPLGTRRAAYHDQVIALPAGCSLVLYTDGLIEDHRYTVDRGLSELCQAIHAAPVLDPEELVEHILCTGVGPNPRSDDVAILAVTIDDLGPAG</sequence>
<dbReference type="InterPro" id="IPR036457">
    <property type="entry name" value="PPM-type-like_dom_sf"/>
</dbReference>
<keyword evidence="5" id="KW-0547">Nucleotide-binding</keyword>
<accession>A0A239KH27</accession>
<organism evidence="18 19">
    <name type="scientific">Actinoplanes regularis</name>
    <dbReference type="NCBI Taxonomy" id="52697"/>
    <lineage>
        <taxon>Bacteria</taxon>
        <taxon>Bacillati</taxon>
        <taxon>Actinomycetota</taxon>
        <taxon>Actinomycetes</taxon>
        <taxon>Micromonosporales</taxon>
        <taxon>Micromonosporaceae</taxon>
        <taxon>Actinoplanes</taxon>
    </lineage>
</organism>
<dbReference type="InterPro" id="IPR035965">
    <property type="entry name" value="PAS-like_dom_sf"/>
</dbReference>
<evidence type="ECO:0000256" key="7">
    <source>
        <dbReference type="ARBA" id="ARBA00022801"/>
    </source>
</evidence>
<dbReference type="GO" id="GO:0004722">
    <property type="term" value="F:protein serine/threonine phosphatase activity"/>
    <property type="evidence" value="ECO:0007669"/>
    <property type="project" value="UniProtKB-EC"/>
</dbReference>
<dbReference type="InterPro" id="IPR013656">
    <property type="entry name" value="PAS_4"/>
</dbReference>
<dbReference type="InterPro" id="IPR029016">
    <property type="entry name" value="GAF-like_dom_sf"/>
</dbReference>
<keyword evidence="10" id="KW-0904">Protein phosphatase</keyword>
<feature type="domain" description="PPM-type phosphatase" evidence="17">
    <location>
        <begin position="464"/>
        <end position="674"/>
    </location>
</feature>
<dbReference type="SUPFAM" id="SSF55781">
    <property type="entry name" value="GAF domain-like"/>
    <property type="match status" value="1"/>
</dbReference>
<dbReference type="SMART" id="SM00331">
    <property type="entry name" value="PP2C_SIG"/>
    <property type="match status" value="1"/>
</dbReference>